<dbReference type="InterPro" id="IPR045087">
    <property type="entry name" value="Cu-oxidase_fam"/>
</dbReference>
<dbReference type="GO" id="GO:0005507">
    <property type="term" value="F:copper ion binding"/>
    <property type="evidence" value="ECO:0007669"/>
    <property type="project" value="InterPro"/>
</dbReference>
<dbReference type="Pfam" id="PF07732">
    <property type="entry name" value="Cu-oxidase_3"/>
    <property type="match status" value="1"/>
</dbReference>
<dbReference type="PANTHER" id="PTHR11709:SF410">
    <property type="entry name" value="LACCASE"/>
    <property type="match status" value="1"/>
</dbReference>
<dbReference type="InterPro" id="IPR011707">
    <property type="entry name" value="Cu-oxidase-like_N"/>
</dbReference>
<evidence type="ECO:0000259" key="2">
    <source>
        <dbReference type="Pfam" id="PF07732"/>
    </source>
</evidence>
<name>A0AAN7IVY5_QUERU</name>
<dbReference type="SUPFAM" id="SSF49503">
    <property type="entry name" value="Cupredoxins"/>
    <property type="match status" value="1"/>
</dbReference>
<dbReference type="EMBL" id="JAXUIC010000003">
    <property type="protein sequence ID" value="KAK4596198.1"/>
    <property type="molecule type" value="Genomic_DNA"/>
</dbReference>
<reference evidence="3 4" key="1">
    <citation type="journal article" date="2023" name="G3 (Bethesda)">
        <title>A haplotype-resolved chromosome-scale genome for Quercus rubra L. provides insights into the genetics of adaptive traits for red oak species.</title>
        <authorList>
            <person name="Kapoor B."/>
            <person name="Jenkins J."/>
            <person name="Schmutz J."/>
            <person name="Zhebentyayeva T."/>
            <person name="Kuelheim C."/>
            <person name="Coggeshall M."/>
            <person name="Heim C."/>
            <person name="Lasky J.R."/>
            <person name="Leites L."/>
            <person name="Islam-Faridi N."/>
            <person name="Romero-Severson J."/>
            <person name="DeLeo V.L."/>
            <person name="Lucas S.M."/>
            <person name="Lazic D."/>
            <person name="Gailing O."/>
            <person name="Carlson J."/>
            <person name="Staton M."/>
        </authorList>
    </citation>
    <scope>NUCLEOTIDE SEQUENCE [LARGE SCALE GENOMIC DNA]</scope>
    <source>
        <strain evidence="3">Pseudo-F2</strain>
    </source>
</reference>
<evidence type="ECO:0000313" key="4">
    <source>
        <dbReference type="Proteomes" id="UP001324115"/>
    </source>
</evidence>
<accession>A0AAN7IVY5</accession>
<sequence>MGSLGQHGSKGEIELRWYQGSFYWSRYKLILMNVRFESKSVIRPEILSVELMNFTMKETNYRRLCSTKTVSAVNDNFPKPTILVHKWDTVFVNIYDRGKYGITIHWHGIRQLRNPWSDGLEKIMKCPVPPNTRFTQEMIFFIEEGTLWWHAHSDWSCTTIHGAIIILPALRTTYSFPKPYAEETIVPGTTYRLSVNYGRPIFYA</sequence>
<dbReference type="GO" id="GO:0016491">
    <property type="term" value="F:oxidoreductase activity"/>
    <property type="evidence" value="ECO:0007669"/>
    <property type="project" value="TreeGrafter"/>
</dbReference>
<keyword evidence="4" id="KW-1185">Reference proteome</keyword>
<proteinExistence type="inferred from homology"/>
<evidence type="ECO:0000313" key="3">
    <source>
        <dbReference type="EMBL" id="KAK4596198.1"/>
    </source>
</evidence>
<dbReference type="AlphaFoldDB" id="A0AAN7IVY5"/>
<dbReference type="InterPro" id="IPR008972">
    <property type="entry name" value="Cupredoxin"/>
</dbReference>
<organism evidence="3 4">
    <name type="scientific">Quercus rubra</name>
    <name type="common">Northern red oak</name>
    <name type="synonym">Quercus borealis</name>
    <dbReference type="NCBI Taxonomy" id="3512"/>
    <lineage>
        <taxon>Eukaryota</taxon>
        <taxon>Viridiplantae</taxon>
        <taxon>Streptophyta</taxon>
        <taxon>Embryophyta</taxon>
        <taxon>Tracheophyta</taxon>
        <taxon>Spermatophyta</taxon>
        <taxon>Magnoliopsida</taxon>
        <taxon>eudicotyledons</taxon>
        <taxon>Gunneridae</taxon>
        <taxon>Pentapetalae</taxon>
        <taxon>rosids</taxon>
        <taxon>fabids</taxon>
        <taxon>Fagales</taxon>
        <taxon>Fagaceae</taxon>
        <taxon>Quercus</taxon>
    </lineage>
</organism>
<evidence type="ECO:0000256" key="1">
    <source>
        <dbReference type="ARBA" id="ARBA00010609"/>
    </source>
</evidence>
<gene>
    <name evidence="3" type="ORF">RGQ29_014302</name>
</gene>
<comment type="caution">
    <text evidence="3">The sequence shown here is derived from an EMBL/GenBank/DDBJ whole genome shotgun (WGS) entry which is preliminary data.</text>
</comment>
<feature type="domain" description="Plastocyanin-like" evidence="2">
    <location>
        <begin position="56"/>
        <end position="168"/>
    </location>
</feature>
<comment type="similarity">
    <text evidence="1">Belongs to the multicopper oxidase family.</text>
</comment>
<dbReference type="Proteomes" id="UP001324115">
    <property type="component" value="Unassembled WGS sequence"/>
</dbReference>
<dbReference type="PANTHER" id="PTHR11709">
    <property type="entry name" value="MULTI-COPPER OXIDASE"/>
    <property type="match status" value="1"/>
</dbReference>
<protein>
    <recommendedName>
        <fullName evidence="2">Plastocyanin-like domain-containing protein</fullName>
    </recommendedName>
</protein>
<dbReference type="Gene3D" id="2.60.40.420">
    <property type="entry name" value="Cupredoxins - blue copper proteins"/>
    <property type="match status" value="1"/>
</dbReference>